<dbReference type="Pfam" id="PF00923">
    <property type="entry name" value="TAL_FSA"/>
    <property type="match status" value="1"/>
</dbReference>
<dbReference type="PANTHER" id="PTHR10683:SF39">
    <property type="entry name" value="TRANSALDOLASE"/>
    <property type="match status" value="1"/>
</dbReference>
<keyword evidence="1" id="KW-0704">Schiff base</keyword>
<dbReference type="EMBL" id="KZ857439">
    <property type="protein sequence ID" value="RDX45306.1"/>
    <property type="molecule type" value="Genomic_DNA"/>
</dbReference>
<dbReference type="GO" id="GO:0009052">
    <property type="term" value="P:pentose-phosphate shunt, non-oxidative branch"/>
    <property type="evidence" value="ECO:0007669"/>
    <property type="project" value="TreeGrafter"/>
</dbReference>
<name>A0A371CYG0_9APHY</name>
<organism evidence="2 3">
    <name type="scientific">Lentinus brumalis</name>
    <dbReference type="NCBI Taxonomy" id="2498619"/>
    <lineage>
        <taxon>Eukaryota</taxon>
        <taxon>Fungi</taxon>
        <taxon>Dikarya</taxon>
        <taxon>Basidiomycota</taxon>
        <taxon>Agaricomycotina</taxon>
        <taxon>Agaricomycetes</taxon>
        <taxon>Polyporales</taxon>
        <taxon>Polyporaceae</taxon>
        <taxon>Lentinus</taxon>
    </lineage>
</organism>
<dbReference type="AlphaFoldDB" id="A0A371CYG0"/>
<gene>
    <name evidence="2" type="ORF">OH76DRAFT_1420913</name>
</gene>
<accession>A0A371CYG0</accession>
<dbReference type="Gene3D" id="3.20.20.70">
    <property type="entry name" value="Aldolase class I"/>
    <property type="match status" value="1"/>
</dbReference>
<dbReference type="OrthoDB" id="1711136at2759"/>
<dbReference type="GO" id="GO:0004801">
    <property type="term" value="F:transaldolase activity"/>
    <property type="evidence" value="ECO:0007669"/>
    <property type="project" value="TreeGrafter"/>
</dbReference>
<dbReference type="InterPro" id="IPR013785">
    <property type="entry name" value="Aldolase_TIM"/>
</dbReference>
<protein>
    <submittedName>
        <fullName evidence="2">Aldolase</fullName>
    </submittedName>
</protein>
<dbReference type="SUPFAM" id="SSF51569">
    <property type="entry name" value="Aldolase"/>
    <property type="match status" value="1"/>
</dbReference>
<sequence length="352" mass="38042">MSQTLLYHVSALTAVDVDSMDPTVSARYTKAGVKLHDMTSNQGMVCVEASRPERADIVKAAIDQIKSTKADLDLDAQVLETVDLLAALFCKQVFPYLAGRVHTQTSPSLAYDTEATANHARKLVALLEEHGIPRSRVCIKIPSTPEALLACKEVEKEGIRTLATSLFSVTQALAAHEAGCLYIAPWLNPAELRVHFEPELWTDYADVANEHPRMPIIRQIVRTYRDIGTKTEILPASIVTGKEAVALAATAPEHLTLPAAVLDQLSAVTSAEPIPIDPKLASASGQSLSLVLCMECVSEEVKSVKYLDNDAAALKASIAADEQTRVYLADALKIFGDMEAKTREIVRAGLTA</sequence>
<dbReference type="Proteomes" id="UP000256964">
    <property type="component" value="Unassembled WGS sequence"/>
</dbReference>
<evidence type="ECO:0000256" key="1">
    <source>
        <dbReference type="ARBA" id="ARBA00023270"/>
    </source>
</evidence>
<reference evidence="2 3" key="1">
    <citation type="journal article" date="2018" name="Biotechnol. Biofuels">
        <title>Integrative visual omics of the white-rot fungus Polyporus brumalis exposes the biotechnological potential of its oxidative enzymes for delignifying raw plant biomass.</title>
        <authorList>
            <person name="Miyauchi S."/>
            <person name="Rancon A."/>
            <person name="Drula E."/>
            <person name="Hage H."/>
            <person name="Chaduli D."/>
            <person name="Favel A."/>
            <person name="Grisel S."/>
            <person name="Henrissat B."/>
            <person name="Herpoel-Gimbert I."/>
            <person name="Ruiz-Duenas F.J."/>
            <person name="Chevret D."/>
            <person name="Hainaut M."/>
            <person name="Lin J."/>
            <person name="Wang M."/>
            <person name="Pangilinan J."/>
            <person name="Lipzen A."/>
            <person name="Lesage-Meessen L."/>
            <person name="Navarro D."/>
            <person name="Riley R."/>
            <person name="Grigoriev I.V."/>
            <person name="Zhou S."/>
            <person name="Raouche S."/>
            <person name="Rosso M.N."/>
        </authorList>
    </citation>
    <scope>NUCLEOTIDE SEQUENCE [LARGE SCALE GENOMIC DNA]</scope>
    <source>
        <strain evidence="2 3">BRFM 1820</strain>
    </source>
</reference>
<proteinExistence type="predicted"/>
<dbReference type="InterPro" id="IPR001585">
    <property type="entry name" value="TAL/FSA"/>
</dbReference>
<evidence type="ECO:0000313" key="2">
    <source>
        <dbReference type="EMBL" id="RDX45306.1"/>
    </source>
</evidence>
<dbReference type="STRING" id="139420.A0A371CYG0"/>
<keyword evidence="3" id="KW-1185">Reference proteome</keyword>
<evidence type="ECO:0000313" key="3">
    <source>
        <dbReference type="Proteomes" id="UP000256964"/>
    </source>
</evidence>
<dbReference type="PANTHER" id="PTHR10683">
    <property type="entry name" value="TRANSALDOLASE"/>
    <property type="match status" value="1"/>
</dbReference>
<dbReference type="GO" id="GO:0005975">
    <property type="term" value="P:carbohydrate metabolic process"/>
    <property type="evidence" value="ECO:0007669"/>
    <property type="project" value="InterPro"/>
</dbReference>